<dbReference type="Pfam" id="PF03888">
    <property type="entry name" value="MucB_RseB"/>
    <property type="match status" value="1"/>
</dbReference>
<dbReference type="Gene3D" id="3.30.200.100">
    <property type="entry name" value="MucB/RseB, C-terminal domain"/>
    <property type="match status" value="1"/>
</dbReference>
<dbReference type="PANTHER" id="PTHR38782">
    <property type="match status" value="1"/>
</dbReference>
<keyword evidence="3 5" id="KW-0732">Signal</keyword>
<dbReference type="RefSeq" id="WP_089375077.1">
    <property type="nucleotide sequence ID" value="NZ_FZOA01000003.1"/>
</dbReference>
<dbReference type="Gene3D" id="2.50.20.10">
    <property type="entry name" value="Lipoprotein localisation LolA/LolB/LppX"/>
    <property type="match status" value="1"/>
</dbReference>
<dbReference type="InterPro" id="IPR038484">
    <property type="entry name" value="MucB/RseB_C_sf"/>
</dbReference>
<comment type="subcellular location">
    <subcellularLocation>
        <location evidence="1">Periplasm</location>
    </subcellularLocation>
</comment>
<evidence type="ECO:0000259" key="7">
    <source>
        <dbReference type="Pfam" id="PF17188"/>
    </source>
</evidence>
<organism evidence="8 9">
    <name type="scientific">Methylobacillus rhizosphaerae</name>
    <dbReference type="NCBI Taxonomy" id="551994"/>
    <lineage>
        <taxon>Bacteria</taxon>
        <taxon>Pseudomonadati</taxon>
        <taxon>Pseudomonadota</taxon>
        <taxon>Betaproteobacteria</taxon>
        <taxon>Nitrosomonadales</taxon>
        <taxon>Methylophilaceae</taxon>
        <taxon>Methylobacillus</taxon>
    </lineage>
</organism>
<evidence type="ECO:0000259" key="6">
    <source>
        <dbReference type="Pfam" id="PF03888"/>
    </source>
</evidence>
<accession>A0A238YZC9</accession>
<protein>
    <submittedName>
        <fullName evidence="8">Sigma E regulatory protein, MucB/RseB</fullName>
    </submittedName>
</protein>
<evidence type="ECO:0000256" key="1">
    <source>
        <dbReference type="ARBA" id="ARBA00004418"/>
    </source>
</evidence>
<sequence>MKRFLLAILLVTPIATVHAESEDPWLVLQKAAQAAHDLSYKGVFIYQSGDNIKSVQITHTNSRQGEYARVVVLDGTPREMLSQGGDVVIFSSKNEKVVMEKRRAHNMFPAVLPDDIEYLKTSYKARVGGIERVAGRDGRVVFLDPRDNLRYAYKFWADREYGLLLKSLMLSEQKQMLEQMTFSQVNMLEDQGMDWFHPNVDHDKHYILEEASAQPIDEVSGWAIGTLPVGYRKVEQLTRLVPGKPAPVTQVIFTDGLASVSLFIEPLSKGIRPKIGQTSKGTTNFYANVSKGYQILVVGEVPAATVAQIGSAVSFNDK</sequence>
<keyword evidence="4" id="KW-0574">Periplasm</keyword>
<dbReference type="InterPro" id="IPR005588">
    <property type="entry name" value="MucB_RseB"/>
</dbReference>
<dbReference type="EMBL" id="FZOA01000003">
    <property type="protein sequence ID" value="SNR76440.1"/>
    <property type="molecule type" value="Genomic_DNA"/>
</dbReference>
<evidence type="ECO:0000256" key="4">
    <source>
        <dbReference type="ARBA" id="ARBA00022764"/>
    </source>
</evidence>
<gene>
    <name evidence="8" type="ORF">SAMN05192560_0959</name>
</gene>
<evidence type="ECO:0000313" key="9">
    <source>
        <dbReference type="Proteomes" id="UP000198305"/>
    </source>
</evidence>
<dbReference type="Pfam" id="PF17188">
    <property type="entry name" value="MucB_RseB_C"/>
    <property type="match status" value="1"/>
</dbReference>
<evidence type="ECO:0000313" key="8">
    <source>
        <dbReference type="EMBL" id="SNR76440.1"/>
    </source>
</evidence>
<dbReference type="InterPro" id="IPR033436">
    <property type="entry name" value="MucB/RseB_C"/>
</dbReference>
<dbReference type="GO" id="GO:0030288">
    <property type="term" value="C:outer membrane-bounded periplasmic space"/>
    <property type="evidence" value="ECO:0007669"/>
    <property type="project" value="TreeGrafter"/>
</dbReference>
<dbReference type="PANTHER" id="PTHR38782:SF1">
    <property type="entry name" value="SIGMA-E FACTOR REGULATORY PROTEIN RSEB"/>
    <property type="match status" value="1"/>
</dbReference>
<keyword evidence="9" id="KW-1185">Reference proteome</keyword>
<dbReference type="CDD" id="cd16327">
    <property type="entry name" value="RseB"/>
    <property type="match status" value="1"/>
</dbReference>
<feature type="domain" description="MucB/RseB N-terminal" evidence="6">
    <location>
        <begin position="27"/>
        <end position="198"/>
    </location>
</feature>
<dbReference type="OrthoDB" id="7067274at2"/>
<comment type="similarity">
    <text evidence="2">Belongs to the RseB family.</text>
</comment>
<evidence type="ECO:0000256" key="2">
    <source>
        <dbReference type="ARBA" id="ARBA00008150"/>
    </source>
</evidence>
<dbReference type="InterPro" id="IPR033434">
    <property type="entry name" value="MucB/RseB_N"/>
</dbReference>
<dbReference type="GO" id="GO:0032885">
    <property type="term" value="P:regulation of polysaccharide biosynthetic process"/>
    <property type="evidence" value="ECO:0007669"/>
    <property type="project" value="TreeGrafter"/>
</dbReference>
<proteinExistence type="inferred from homology"/>
<dbReference type="Proteomes" id="UP000198305">
    <property type="component" value="Unassembled WGS sequence"/>
</dbReference>
<dbReference type="GO" id="GO:0045152">
    <property type="term" value="F:antisigma factor binding"/>
    <property type="evidence" value="ECO:0007669"/>
    <property type="project" value="TreeGrafter"/>
</dbReference>
<evidence type="ECO:0000256" key="3">
    <source>
        <dbReference type="ARBA" id="ARBA00022729"/>
    </source>
</evidence>
<reference evidence="9" key="1">
    <citation type="submission" date="2017-06" db="EMBL/GenBank/DDBJ databases">
        <authorList>
            <person name="Varghese N."/>
            <person name="Submissions S."/>
        </authorList>
    </citation>
    <scope>NUCLEOTIDE SEQUENCE [LARGE SCALE GENOMIC DNA]</scope>
    <source>
        <strain evidence="9">Ca-68</strain>
    </source>
</reference>
<dbReference type="PIRSF" id="PIRSF005427">
    <property type="entry name" value="RseB"/>
    <property type="match status" value="1"/>
</dbReference>
<evidence type="ECO:0000256" key="5">
    <source>
        <dbReference type="SAM" id="SignalP"/>
    </source>
</evidence>
<feature type="domain" description="MucB/RseB C-terminal" evidence="7">
    <location>
        <begin position="219"/>
        <end position="313"/>
    </location>
</feature>
<dbReference type="AlphaFoldDB" id="A0A238YZC9"/>
<feature type="signal peptide" evidence="5">
    <location>
        <begin position="1"/>
        <end position="19"/>
    </location>
</feature>
<name>A0A238YZC9_9PROT</name>
<feature type="chain" id="PRO_5012737532" evidence="5">
    <location>
        <begin position="20"/>
        <end position="318"/>
    </location>
</feature>